<keyword evidence="1" id="KW-0175">Coiled coil</keyword>
<accession>X0X3K0</accession>
<proteinExistence type="predicted"/>
<gene>
    <name evidence="2" type="ORF">S01H1_71771</name>
</gene>
<feature type="non-terminal residue" evidence="2">
    <location>
        <position position="244"/>
    </location>
</feature>
<dbReference type="AlphaFoldDB" id="X0X3K0"/>
<dbReference type="EMBL" id="BARS01047819">
    <property type="protein sequence ID" value="GAG29957.1"/>
    <property type="molecule type" value="Genomic_DNA"/>
</dbReference>
<protein>
    <recommendedName>
        <fullName evidence="3">Zinc-hook domain-containing protein</fullName>
    </recommendedName>
</protein>
<comment type="caution">
    <text evidence="2">The sequence shown here is derived from an EMBL/GenBank/DDBJ whole genome shotgun (WGS) entry which is preliminary data.</text>
</comment>
<reference evidence="2" key="1">
    <citation type="journal article" date="2014" name="Front. Microbiol.">
        <title>High frequency of phylogenetically diverse reductive dehalogenase-homologous genes in deep subseafloor sedimentary metagenomes.</title>
        <authorList>
            <person name="Kawai M."/>
            <person name="Futagami T."/>
            <person name="Toyoda A."/>
            <person name="Takaki Y."/>
            <person name="Nishi S."/>
            <person name="Hori S."/>
            <person name="Arai W."/>
            <person name="Tsubouchi T."/>
            <person name="Morono Y."/>
            <person name="Uchiyama I."/>
            <person name="Ito T."/>
            <person name="Fujiyama A."/>
            <person name="Inagaki F."/>
            <person name="Takami H."/>
        </authorList>
    </citation>
    <scope>NUCLEOTIDE SEQUENCE</scope>
    <source>
        <strain evidence="2">Expedition CK06-06</strain>
    </source>
</reference>
<sequence length="244" mass="28815">ETTFKGLGKTKGRIEDITKIINKMEKSLKFTIKKDGKDFAQCPTCQKELTKEHYNEMRLTFQNEIKVNQNKVETISKIITNCNKEIKPLQKNFEETSKNLAIHQNLMTDFKNFKKYEEELKQIKMSLNEFLAQHQSKFEDSSLEGIKNLTVKKEKLSTELKAIVNELNEKNKKLRDNINRLEILNNEIQKMKDLETQIGEFEVDIDHINKAKEFVRRFVTEYMVVKRLVKNIAITTNKYIKDFT</sequence>
<dbReference type="Gene3D" id="1.10.287.510">
    <property type="entry name" value="Helix hairpin bin"/>
    <property type="match status" value="1"/>
</dbReference>
<evidence type="ECO:0008006" key="3">
    <source>
        <dbReference type="Google" id="ProtNLM"/>
    </source>
</evidence>
<feature type="non-terminal residue" evidence="2">
    <location>
        <position position="1"/>
    </location>
</feature>
<evidence type="ECO:0000256" key="1">
    <source>
        <dbReference type="SAM" id="Coils"/>
    </source>
</evidence>
<dbReference type="SUPFAM" id="SSF75712">
    <property type="entry name" value="Rad50 coiled-coil Zn hook"/>
    <property type="match status" value="1"/>
</dbReference>
<name>X0X3K0_9ZZZZ</name>
<feature type="coiled-coil region" evidence="1">
    <location>
        <begin position="113"/>
        <end position="211"/>
    </location>
</feature>
<organism evidence="2">
    <name type="scientific">marine sediment metagenome</name>
    <dbReference type="NCBI Taxonomy" id="412755"/>
    <lineage>
        <taxon>unclassified sequences</taxon>
        <taxon>metagenomes</taxon>
        <taxon>ecological metagenomes</taxon>
    </lineage>
</organism>
<evidence type="ECO:0000313" key="2">
    <source>
        <dbReference type="EMBL" id="GAG29957.1"/>
    </source>
</evidence>